<dbReference type="KEGG" id="clec:106668487"/>
<dbReference type="GeneID" id="106668487"/>
<keyword evidence="3" id="KW-1185">Reference proteome</keyword>
<name>A0A8I6SIF4_CIMLE</name>
<evidence type="ECO:0000313" key="3">
    <source>
        <dbReference type="Proteomes" id="UP000494040"/>
    </source>
</evidence>
<dbReference type="OrthoDB" id="6631235at2759"/>
<protein>
    <submittedName>
        <fullName evidence="2">Uncharacterized protein</fullName>
    </submittedName>
</protein>
<evidence type="ECO:0000256" key="1">
    <source>
        <dbReference type="SAM" id="MobiDB-lite"/>
    </source>
</evidence>
<dbReference type="Proteomes" id="UP000494040">
    <property type="component" value="Unassembled WGS sequence"/>
</dbReference>
<dbReference type="AlphaFoldDB" id="A0A8I6SIF4"/>
<dbReference type="OMA" id="DWLAGEN"/>
<dbReference type="EnsemblMetazoa" id="XM_024226091.1">
    <property type="protein sequence ID" value="XP_024081859.1"/>
    <property type="gene ID" value="LOC106668487"/>
</dbReference>
<evidence type="ECO:0000313" key="2">
    <source>
        <dbReference type="EnsemblMetazoa" id="XP_024081859.1"/>
    </source>
</evidence>
<dbReference type="RefSeq" id="XP_024081859.1">
    <property type="nucleotide sequence ID" value="XM_024226091.1"/>
</dbReference>
<accession>A0A8I6SIF4</accession>
<proteinExistence type="predicted"/>
<reference evidence="2" key="1">
    <citation type="submission" date="2022-01" db="UniProtKB">
        <authorList>
            <consortium name="EnsemblMetazoa"/>
        </authorList>
    </citation>
    <scope>IDENTIFICATION</scope>
</reference>
<sequence>MGNLTSYIGVEKLVPLVRFARKISGVKAALARSVTVAGVPSSMRPHHRPRTTPTHGLLKTTSFEGVMLKCGHVGVDWLAGENKFFRGSFQDKLFRSKSLQECGSARVEWGGSQMPTHRKAGGDQYYKTLRRDVVNSGLDLDKLHVLKIRNREAGESFSNGVMTKDKFSKYSPLPAIKRPPVLMREKTYDVLEPVYVRGPIKEKPGQVFEKEQEPPTTRVKLPEIRQPPMSAIAKKTRRTPSRSDSCTPKKPQPQVQPLAIKKDAKVKSAPRRHAFRPQELSKDILPESPTAFWFPI</sequence>
<organism evidence="2 3">
    <name type="scientific">Cimex lectularius</name>
    <name type="common">Bed bug</name>
    <name type="synonym">Acanthia lectularia</name>
    <dbReference type="NCBI Taxonomy" id="79782"/>
    <lineage>
        <taxon>Eukaryota</taxon>
        <taxon>Metazoa</taxon>
        <taxon>Ecdysozoa</taxon>
        <taxon>Arthropoda</taxon>
        <taxon>Hexapoda</taxon>
        <taxon>Insecta</taxon>
        <taxon>Pterygota</taxon>
        <taxon>Neoptera</taxon>
        <taxon>Paraneoptera</taxon>
        <taxon>Hemiptera</taxon>
        <taxon>Heteroptera</taxon>
        <taxon>Panheteroptera</taxon>
        <taxon>Cimicomorpha</taxon>
        <taxon>Cimicidae</taxon>
        <taxon>Cimex</taxon>
    </lineage>
</organism>
<feature type="region of interest" description="Disordered" evidence="1">
    <location>
        <begin position="232"/>
        <end position="282"/>
    </location>
</feature>